<evidence type="ECO:0000313" key="10">
    <source>
        <dbReference type="EMBL" id="GAA1702173.1"/>
    </source>
</evidence>
<feature type="region of interest" description="Disordered" evidence="7">
    <location>
        <begin position="490"/>
        <end position="512"/>
    </location>
</feature>
<dbReference type="CDD" id="cd17321">
    <property type="entry name" value="MFS_MMR_MDR_like"/>
    <property type="match status" value="1"/>
</dbReference>
<keyword evidence="5 8" id="KW-1133">Transmembrane helix</keyword>
<feature type="transmembrane region" description="Helical" evidence="8">
    <location>
        <begin position="325"/>
        <end position="343"/>
    </location>
</feature>
<dbReference type="Gene3D" id="1.20.1720.10">
    <property type="entry name" value="Multidrug resistance protein D"/>
    <property type="match status" value="1"/>
</dbReference>
<dbReference type="Pfam" id="PF07690">
    <property type="entry name" value="MFS_1"/>
    <property type="match status" value="1"/>
</dbReference>
<feature type="transmembrane region" description="Helical" evidence="8">
    <location>
        <begin position="72"/>
        <end position="95"/>
    </location>
</feature>
<dbReference type="InterPro" id="IPR011701">
    <property type="entry name" value="MFS"/>
</dbReference>
<keyword evidence="3" id="KW-1003">Cell membrane</keyword>
<evidence type="ECO:0000256" key="7">
    <source>
        <dbReference type="SAM" id="MobiDB-lite"/>
    </source>
</evidence>
<dbReference type="InterPro" id="IPR036259">
    <property type="entry name" value="MFS_trans_sf"/>
</dbReference>
<feature type="transmembrane region" description="Helical" evidence="8">
    <location>
        <begin position="191"/>
        <end position="211"/>
    </location>
</feature>
<feature type="transmembrane region" description="Helical" evidence="8">
    <location>
        <begin position="101"/>
        <end position="119"/>
    </location>
</feature>
<organism evidence="10 11">
    <name type="scientific">Fodinicola feengrottensis</name>
    <dbReference type="NCBI Taxonomy" id="435914"/>
    <lineage>
        <taxon>Bacteria</taxon>
        <taxon>Bacillati</taxon>
        <taxon>Actinomycetota</taxon>
        <taxon>Actinomycetes</taxon>
        <taxon>Mycobacteriales</taxon>
        <taxon>Fodinicola</taxon>
    </lineage>
</organism>
<dbReference type="InterPro" id="IPR004638">
    <property type="entry name" value="EmrB-like"/>
</dbReference>
<feature type="transmembrane region" description="Helical" evidence="8">
    <location>
        <begin position="296"/>
        <end position="313"/>
    </location>
</feature>
<feature type="transmembrane region" description="Helical" evidence="8">
    <location>
        <begin position="131"/>
        <end position="152"/>
    </location>
</feature>
<dbReference type="PANTHER" id="PTHR42718:SF49">
    <property type="entry name" value="EXPORT PROTEIN"/>
    <property type="match status" value="1"/>
</dbReference>
<dbReference type="EMBL" id="BAAANY010000025">
    <property type="protein sequence ID" value="GAA1702173.1"/>
    <property type="molecule type" value="Genomic_DNA"/>
</dbReference>
<evidence type="ECO:0000256" key="8">
    <source>
        <dbReference type="SAM" id="Phobius"/>
    </source>
</evidence>
<keyword evidence="11" id="KW-1185">Reference proteome</keyword>
<dbReference type="RefSeq" id="WP_344313601.1">
    <property type="nucleotide sequence ID" value="NZ_BAAANY010000025.1"/>
</dbReference>
<dbReference type="Gene3D" id="1.20.1250.20">
    <property type="entry name" value="MFS general substrate transporter like domains"/>
    <property type="match status" value="1"/>
</dbReference>
<protein>
    <submittedName>
        <fullName evidence="10">MFS transporter</fullName>
    </submittedName>
</protein>
<dbReference type="PANTHER" id="PTHR42718">
    <property type="entry name" value="MAJOR FACILITATOR SUPERFAMILY MULTIDRUG TRANSPORTER MFSC"/>
    <property type="match status" value="1"/>
</dbReference>
<dbReference type="SUPFAM" id="SSF103473">
    <property type="entry name" value="MFS general substrate transporter"/>
    <property type="match status" value="1"/>
</dbReference>
<evidence type="ECO:0000256" key="4">
    <source>
        <dbReference type="ARBA" id="ARBA00022692"/>
    </source>
</evidence>
<feature type="transmembrane region" description="Helical" evidence="8">
    <location>
        <begin position="260"/>
        <end position="284"/>
    </location>
</feature>
<keyword evidence="6 8" id="KW-0472">Membrane</keyword>
<proteinExistence type="predicted"/>
<dbReference type="PRINTS" id="PR01036">
    <property type="entry name" value="TCRTETB"/>
</dbReference>
<dbReference type="Proteomes" id="UP001500618">
    <property type="component" value="Unassembled WGS sequence"/>
</dbReference>
<dbReference type="InterPro" id="IPR020846">
    <property type="entry name" value="MFS_dom"/>
</dbReference>
<accession>A0ABN2IC13</accession>
<dbReference type="NCBIfam" id="TIGR00711">
    <property type="entry name" value="efflux_EmrB"/>
    <property type="match status" value="1"/>
</dbReference>
<comment type="caution">
    <text evidence="10">The sequence shown here is derived from an EMBL/GenBank/DDBJ whole genome shotgun (WGS) entry which is preliminary data.</text>
</comment>
<evidence type="ECO:0000256" key="6">
    <source>
        <dbReference type="ARBA" id="ARBA00023136"/>
    </source>
</evidence>
<gene>
    <name evidence="10" type="ORF">GCM10009765_59560</name>
</gene>
<evidence type="ECO:0000256" key="3">
    <source>
        <dbReference type="ARBA" id="ARBA00022475"/>
    </source>
</evidence>
<feature type="transmembrane region" description="Helical" evidence="8">
    <location>
        <begin position="466"/>
        <end position="485"/>
    </location>
</feature>
<sequence length="512" mass="51738">MRKWGPLLAVCLGTTMLLLDVTIVTVALPAMAAGLGVRLSGLQWVIDVYALALAAFLLSAGSLADLLGRRRLFLAGMVIFAVGSLACGLAPTAGLLITARAVQGVGGAAMFATALSLLGSTYQGRDRGTALGVWGAVSGAAAAAGPIVGGVLTESLGWRWIFLVNLPISVVAAALTWFVVRESRGPRDRRIDFAGMVTLTVAASATTYGIITGDANGWLSARTLGVFALAVVGLVAFVVVERKIQHPMLDLRLFGRPAFVGVMLAGFAFQVASFSVLAYASIWMQSLLGYSALRTGLIQAPLSAASFVASLLVGRRLHTTSPRYVIAGALLVIAVGDWAQVVLSGSSSGWVLIPGMVVVGIGVGVMAPAISGAALGAVGPERAGMAGGALNTARQLGLALGVAIFGAVAVNAAQHVLAGRVGDAHATAQGLLGGAGQTLLQAAPASSRAGLEVVLRGAFANGLNSAMLGAGLVAFLAAVAAFVLMRAKKPSPETSSGSDIPELRSSVAVPGR</sequence>
<reference evidence="10 11" key="1">
    <citation type="journal article" date="2019" name="Int. J. Syst. Evol. Microbiol.">
        <title>The Global Catalogue of Microorganisms (GCM) 10K type strain sequencing project: providing services to taxonomists for standard genome sequencing and annotation.</title>
        <authorList>
            <consortium name="The Broad Institute Genomics Platform"/>
            <consortium name="The Broad Institute Genome Sequencing Center for Infectious Disease"/>
            <person name="Wu L."/>
            <person name="Ma J."/>
        </authorList>
    </citation>
    <scope>NUCLEOTIDE SEQUENCE [LARGE SCALE GENOMIC DNA]</scope>
    <source>
        <strain evidence="10 11">JCM 14718</strain>
    </source>
</reference>
<feature type="transmembrane region" description="Helical" evidence="8">
    <location>
        <begin position="396"/>
        <end position="417"/>
    </location>
</feature>
<name>A0ABN2IC13_9ACTN</name>
<dbReference type="PROSITE" id="PS50850">
    <property type="entry name" value="MFS"/>
    <property type="match status" value="1"/>
</dbReference>
<evidence type="ECO:0000256" key="1">
    <source>
        <dbReference type="ARBA" id="ARBA00004651"/>
    </source>
</evidence>
<feature type="domain" description="Major facilitator superfamily (MFS) profile" evidence="9">
    <location>
        <begin position="6"/>
        <end position="489"/>
    </location>
</feature>
<evidence type="ECO:0000259" key="9">
    <source>
        <dbReference type="PROSITE" id="PS50850"/>
    </source>
</evidence>
<evidence type="ECO:0000313" key="11">
    <source>
        <dbReference type="Proteomes" id="UP001500618"/>
    </source>
</evidence>
<feature type="transmembrane region" description="Helical" evidence="8">
    <location>
        <begin position="349"/>
        <end position="375"/>
    </location>
</feature>
<feature type="transmembrane region" description="Helical" evidence="8">
    <location>
        <begin position="217"/>
        <end position="240"/>
    </location>
</feature>
<feature type="transmembrane region" description="Helical" evidence="8">
    <location>
        <begin position="158"/>
        <end position="179"/>
    </location>
</feature>
<keyword evidence="4 8" id="KW-0812">Transmembrane</keyword>
<comment type="subcellular location">
    <subcellularLocation>
        <location evidence="1">Cell membrane</location>
        <topology evidence="1">Multi-pass membrane protein</topology>
    </subcellularLocation>
</comment>
<keyword evidence="2" id="KW-0813">Transport</keyword>
<evidence type="ECO:0000256" key="5">
    <source>
        <dbReference type="ARBA" id="ARBA00022989"/>
    </source>
</evidence>
<evidence type="ECO:0000256" key="2">
    <source>
        <dbReference type="ARBA" id="ARBA00022448"/>
    </source>
</evidence>
<feature type="transmembrane region" description="Helical" evidence="8">
    <location>
        <begin position="42"/>
        <end position="60"/>
    </location>
</feature>